<feature type="active site" description="Proton donor" evidence="2">
    <location>
        <position position="41"/>
    </location>
</feature>
<evidence type="ECO:0000259" key="3">
    <source>
        <dbReference type="Pfam" id="PF02834"/>
    </source>
</evidence>
<reference evidence="4" key="1">
    <citation type="journal article" date="2020" name="mSystems">
        <title>Genome- and Community-Level Interaction Insights into Carbon Utilization and Element Cycling Functions of Hydrothermarchaeota in Hydrothermal Sediment.</title>
        <authorList>
            <person name="Zhou Z."/>
            <person name="Liu Y."/>
            <person name="Xu W."/>
            <person name="Pan J."/>
            <person name="Luo Z.H."/>
            <person name="Li M."/>
        </authorList>
    </citation>
    <scope>NUCLEOTIDE SEQUENCE [LARGE SCALE GENOMIC DNA]</scope>
    <source>
        <strain evidence="4">SpSt-479</strain>
    </source>
</reference>
<dbReference type="HAMAP" id="MF_01940">
    <property type="entry name" value="RNA_CPDase"/>
    <property type="match status" value="1"/>
</dbReference>
<feature type="active site" description="Proton acceptor" evidence="2">
    <location>
        <position position="126"/>
    </location>
</feature>
<evidence type="ECO:0000256" key="2">
    <source>
        <dbReference type="HAMAP-Rule" id="MF_01940"/>
    </source>
</evidence>
<dbReference type="InterPro" id="IPR014051">
    <property type="entry name" value="Phosphoesterase_HXTX"/>
</dbReference>
<evidence type="ECO:0000313" key="4">
    <source>
        <dbReference type="EMBL" id="HFI91545.1"/>
    </source>
</evidence>
<comment type="similarity">
    <text evidence="2">Belongs to the 2H phosphoesterase superfamily. ThpR family.</text>
</comment>
<dbReference type="EC" id="3.1.4.58" evidence="2"/>
<dbReference type="AlphaFoldDB" id="A0A7V2ZKD2"/>
<comment type="catalytic activity">
    <reaction evidence="2">
        <text>a 3'-end 2',3'-cyclophospho-ribonucleotide-RNA + H2O = a 3'-end 2'-phospho-ribonucleotide-RNA + H(+)</text>
        <dbReference type="Rhea" id="RHEA:11828"/>
        <dbReference type="Rhea" id="RHEA-COMP:10464"/>
        <dbReference type="Rhea" id="RHEA-COMP:17353"/>
        <dbReference type="ChEBI" id="CHEBI:15377"/>
        <dbReference type="ChEBI" id="CHEBI:15378"/>
        <dbReference type="ChEBI" id="CHEBI:83064"/>
        <dbReference type="ChEBI" id="CHEBI:173113"/>
        <dbReference type="EC" id="3.1.4.58"/>
    </reaction>
</comment>
<evidence type="ECO:0000256" key="1">
    <source>
        <dbReference type="ARBA" id="ARBA00022801"/>
    </source>
</evidence>
<dbReference type="PANTHER" id="PTHR35561">
    <property type="entry name" value="RNA 2',3'-CYCLIC PHOSPHODIESTERASE"/>
    <property type="match status" value="1"/>
</dbReference>
<dbReference type="InterPro" id="IPR009097">
    <property type="entry name" value="Cyclic_Pdiesterase"/>
</dbReference>
<gene>
    <name evidence="4" type="primary">thpR</name>
    <name evidence="4" type="ORF">ENS31_08480</name>
</gene>
<dbReference type="Pfam" id="PF02834">
    <property type="entry name" value="LigT_PEase"/>
    <property type="match status" value="2"/>
</dbReference>
<organism evidence="4">
    <name type="scientific">Ignavibacterium album</name>
    <dbReference type="NCBI Taxonomy" id="591197"/>
    <lineage>
        <taxon>Bacteria</taxon>
        <taxon>Pseudomonadati</taxon>
        <taxon>Ignavibacteriota</taxon>
        <taxon>Ignavibacteria</taxon>
        <taxon>Ignavibacteriales</taxon>
        <taxon>Ignavibacteriaceae</taxon>
        <taxon>Ignavibacterium</taxon>
    </lineage>
</organism>
<comment type="caution">
    <text evidence="4">The sequence shown here is derived from an EMBL/GenBank/DDBJ whole genome shotgun (WGS) entry which is preliminary data.</text>
</comment>
<dbReference type="GO" id="GO:0008664">
    <property type="term" value="F:RNA 2',3'-cyclic 3'-phosphodiesterase activity"/>
    <property type="evidence" value="ECO:0007669"/>
    <property type="project" value="UniProtKB-EC"/>
</dbReference>
<dbReference type="SUPFAM" id="SSF55144">
    <property type="entry name" value="LigT-like"/>
    <property type="match status" value="1"/>
</dbReference>
<dbReference type="EMBL" id="DSUJ01000008">
    <property type="protein sequence ID" value="HFI91545.1"/>
    <property type="molecule type" value="Genomic_DNA"/>
</dbReference>
<feature type="domain" description="Phosphoesterase HXTX" evidence="3">
    <location>
        <begin position="97"/>
        <end position="173"/>
    </location>
</feature>
<dbReference type="NCBIfam" id="TIGR02258">
    <property type="entry name" value="2_5_ligase"/>
    <property type="match status" value="1"/>
</dbReference>
<protein>
    <recommendedName>
        <fullName evidence="2">RNA 2',3'-cyclic phosphodiesterase</fullName>
        <shortName evidence="2">RNA 2',3'-CPDase</shortName>
        <ecNumber evidence="2">3.1.4.58</ecNumber>
    </recommendedName>
</protein>
<sequence>MKSRIFVALNIPDEVKEKLFEVAYSLHPDKNLKWESKDKIHLTLKFVGDIDDEKLPDIIKDLEFLQEYKIQKLQLTGFGFFFRFKEPKILWAGLKFSDELKLIAQRLDDYFTKFGIEKESRDFKPHLTLMRIKNNPGESFINKFKNSKFEPIDFQCTSISLIKSELKPSGSVYTEIKKYNLRPLEE</sequence>
<name>A0A7V2ZKD2_9BACT</name>
<feature type="domain" description="Phosphoesterase HXTX" evidence="3">
    <location>
        <begin position="11"/>
        <end position="91"/>
    </location>
</feature>
<dbReference type="InterPro" id="IPR004175">
    <property type="entry name" value="RNA_CPDase"/>
</dbReference>
<feature type="short sequence motif" description="HXTX 2" evidence="2">
    <location>
        <begin position="126"/>
        <end position="129"/>
    </location>
</feature>
<comment type="function">
    <text evidence="2">Hydrolyzes RNA 2',3'-cyclic phosphodiester to an RNA 2'-phosphomonoester.</text>
</comment>
<proteinExistence type="inferred from homology"/>
<dbReference type="GO" id="GO:0004113">
    <property type="term" value="F:2',3'-cyclic-nucleotide 3'-phosphodiesterase activity"/>
    <property type="evidence" value="ECO:0007669"/>
    <property type="project" value="InterPro"/>
</dbReference>
<keyword evidence="1 2" id="KW-0378">Hydrolase</keyword>
<dbReference type="Gene3D" id="3.90.1140.10">
    <property type="entry name" value="Cyclic phosphodiesterase"/>
    <property type="match status" value="1"/>
</dbReference>
<dbReference type="PANTHER" id="PTHR35561:SF1">
    <property type="entry name" value="RNA 2',3'-CYCLIC PHOSPHODIESTERASE"/>
    <property type="match status" value="1"/>
</dbReference>
<accession>A0A7V2ZKD2</accession>
<feature type="short sequence motif" description="HXTX 1" evidence="2">
    <location>
        <begin position="41"/>
        <end position="44"/>
    </location>
</feature>